<evidence type="ECO:0000259" key="17">
    <source>
        <dbReference type="PROSITE" id="PS50975"/>
    </source>
</evidence>
<keyword evidence="6 15" id="KW-0547">Nucleotide-binding</keyword>
<comment type="pathway">
    <text evidence="14">Cell wall biogenesis; peptidoglycan biosynthesis.</text>
</comment>
<sequence length="394" mass="42240">MLVQQRQTVGVIFGGRSGEHEVSLRSAATILSALDPEKYNPLPIGITRAGQWVTGPAASEMLSPTSSPDAVAALDTDAPALAPPAKVLTALADVLPQLDVAIPVLHGTYGEDGTIQGLFEMLGLPYVGCGVLASATGMDKIVMKQLFRQSGLPVVDFRWFARHEWVANAQRLTDSIVEELGFPLFVKPANLGSSVGITRVDDVSNFKSAVELAARYDRRIIVEKGYDVREIEVSVLGNDHPEASLPGEIISSAAFYDYADKYSPDSQSQLVIPARLTPDQTAAIRALAVRAFQALDGAGLARVDFFLLPQTGEIMVNEINTMPGFTRISMYPKLWEASGRSLPSILNQLIDLALARHAEKTQLARGPNSASSAGLDTPPGPLSSRAAVREYESC</sequence>
<keyword evidence="14" id="KW-0963">Cytoplasm</keyword>
<evidence type="ECO:0000256" key="2">
    <source>
        <dbReference type="ARBA" id="ARBA00001946"/>
    </source>
</evidence>
<dbReference type="SUPFAM" id="SSF52440">
    <property type="entry name" value="PreATP-grasp domain"/>
    <property type="match status" value="1"/>
</dbReference>
<keyword evidence="4 14" id="KW-0436">Ligase</keyword>
<evidence type="ECO:0000256" key="12">
    <source>
        <dbReference type="ARBA" id="ARBA00023316"/>
    </source>
</evidence>
<dbReference type="RefSeq" id="WP_211427950.1">
    <property type="nucleotide sequence ID" value="NZ_CP072648.1"/>
</dbReference>
<feature type="domain" description="ATP-grasp" evidence="17">
    <location>
        <begin position="144"/>
        <end position="351"/>
    </location>
</feature>
<dbReference type="Gene3D" id="3.30.470.20">
    <property type="entry name" value="ATP-grasp fold, B domain"/>
    <property type="match status" value="1"/>
</dbReference>
<keyword evidence="9 14" id="KW-0133">Cell shape</keyword>
<dbReference type="InterPro" id="IPR013815">
    <property type="entry name" value="ATP_grasp_subdomain_1"/>
</dbReference>
<keyword evidence="5" id="KW-0479">Metal-binding</keyword>
<dbReference type="Pfam" id="PF07478">
    <property type="entry name" value="Dala_Dala_lig_C"/>
    <property type="match status" value="1"/>
</dbReference>
<dbReference type="EC" id="6.3.2.4" evidence="14"/>
<evidence type="ECO:0000256" key="5">
    <source>
        <dbReference type="ARBA" id="ARBA00022723"/>
    </source>
</evidence>
<evidence type="ECO:0000313" key="19">
    <source>
        <dbReference type="Proteomes" id="UP000676506"/>
    </source>
</evidence>
<keyword evidence="12 14" id="KW-0961">Cell wall biogenesis/degradation</keyword>
<evidence type="ECO:0000256" key="3">
    <source>
        <dbReference type="ARBA" id="ARBA00010871"/>
    </source>
</evidence>
<keyword evidence="8" id="KW-0460">Magnesium</keyword>
<evidence type="ECO:0000256" key="4">
    <source>
        <dbReference type="ARBA" id="ARBA00022598"/>
    </source>
</evidence>
<comment type="cofactor">
    <cofactor evidence="1">
        <name>Mn(2+)</name>
        <dbReference type="ChEBI" id="CHEBI:29035"/>
    </cofactor>
</comment>
<accession>A0ABX8B5X9</accession>
<evidence type="ECO:0000256" key="6">
    <source>
        <dbReference type="ARBA" id="ARBA00022741"/>
    </source>
</evidence>
<dbReference type="InterPro" id="IPR011127">
    <property type="entry name" value="Dala_Dala_lig_N"/>
</dbReference>
<dbReference type="PANTHER" id="PTHR23132">
    <property type="entry name" value="D-ALANINE--D-ALANINE LIGASE"/>
    <property type="match status" value="1"/>
</dbReference>
<dbReference type="InterPro" id="IPR011761">
    <property type="entry name" value="ATP-grasp"/>
</dbReference>
<dbReference type="Gene3D" id="3.30.1490.20">
    <property type="entry name" value="ATP-grasp fold, A domain"/>
    <property type="match status" value="1"/>
</dbReference>
<comment type="catalytic activity">
    <reaction evidence="13 14">
        <text>2 D-alanine + ATP = D-alanyl-D-alanine + ADP + phosphate + H(+)</text>
        <dbReference type="Rhea" id="RHEA:11224"/>
        <dbReference type="ChEBI" id="CHEBI:15378"/>
        <dbReference type="ChEBI" id="CHEBI:30616"/>
        <dbReference type="ChEBI" id="CHEBI:43474"/>
        <dbReference type="ChEBI" id="CHEBI:57416"/>
        <dbReference type="ChEBI" id="CHEBI:57822"/>
        <dbReference type="ChEBI" id="CHEBI:456216"/>
        <dbReference type="EC" id="6.3.2.4"/>
    </reaction>
</comment>
<dbReference type="InterPro" id="IPR000291">
    <property type="entry name" value="D-Ala_lig_Van_CS"/>
</dbReference>
<protein>
    <recommendedName>
        <fullName evidence="14">D-alanine--D-alanine ligase</fullName>
        <ecNumber evidence="14">6.3.2.4</ecNumber>
    </recommendedName>
    <alternativeName>
        <fullName evidence="14">D-Ala-D-Ala ligase</fullName>
    </alternativeName>
    <alternativeName>
        <fullName evidence="14">D-alanylalanine synthetase</fullName>
    </alternativeName>
</protein>
<organism evidence="18 19">
    <name type="scientific">Chloracidobacterium validum</name>
    <dbReference type="NCBI Taxonomy" id="2821543"/>
    <lineage>
        <taxon>Bacteria</taxon>
        <taxon>Pseudomonadati</taxon>
        <taxon>Acidobacteriota</taxon>
        <taxon>Terriglobia</taxon>
        <taxon>Terriglobales</taxon>
        <taxon>Acidobacteriaceae</taxon>
        <taxon>Chloracidobacterium</taxon>
    </lineage>
</organism>
<evidence type="ECO:0000256" key="15">
    <source>
        <dbReference type="PROSITE-ProRule" id="PRU00409"/>
    </source>
</evidence>
<evidence type="ECO:0000256" key="10">
    <source>
        <dbReference type="ARBA" id="ARBA00022984"/>
    </source>
</evidence>
<comment type="cofactor">
    <cofactor evidence="2">
        <name>Mg(2+)</name>
        <dbReference type="ChEBI" id="CHEBI:18420"/>
    </cofactor>
</comment>
<evidence type="ECO:0000256" key="9">
    <source>
        <dbReference type="ARBA" id="ARBA00022960"/>
    </source>
</evidence>
<comment type="function">
    <text evidence="14">Cell wall formation.</text>
</comment>
<keyword evidence="19" id="KW-1185">Reference proteome</keyword>
<dbReference type="Pfam" id="PF01820">
    <property type="entry name" value="Dala_Dala_lig_N"/>
    <property type="match status" value="1"/>
</dbReference>
<dbReference type="Gene3D" id="3.40.50.20">
    <property type="match status" value="1"/>
</dbReference>
<dbReference type="Proteomes" id="UP000676506">
    <property type="component" value="Chromosome 1"/>
</dbReference>
<dbReference type="InterPro" id="IPR011095">
    <property type="entry name" value="Dala_Dala_lig_C"/>
</dbReference>
<evidence type="ECO:0000256" key="16">
    <source>
        <dbReference type="SAM" id="MobiDB-lite"/>
    </source>
</evidence>
<evidence type="ECO:0000256" key="11">
    <source>
        <dbReference type="ARBA" id="ARBA00023211"/>
    </source>
</evidence>
<gene>
    <name evidence="14" type="primary">ddl</name>
    <name evidence="18" type="ORF">J8C06_06705</name>
</gene>
<evidence type="ECO:0000313" key="18">
    <source>
        <dbReference type="EMBL" id="QUW02059.1"/>
    </source>
</evidence>
<dbReference type="PANTHER" id="PTHR23132:SF25">
    <property type="entry name" value="D-ALANINE--D-ALANINE LIGASE A"/>
    <property type="match status" value="1"/>
</dbReference>
<evidence type="ECO:0000256" key="8">
    <source>
        <dbReference type="ARBA" id="ARBA00022842"/>
    </source>
</evidence>
<dbReference type="NCBIfam" id="TIGR01205">
    <property type="entry name" value="D_ala_D_alaTIGR"/>
    <property type="match status" value="1"/>
</dbReference>
<dbReference type="InterPro" id="IPR005905">
    <property type="entry name" value="D_ala_D_ala"/>
</dbReference>
<dbReference type="PROSITE" id="PS00843">
    <property type="entry name" value="DALA_DALA_LIGASE_1"/>
    <property type="match status" value="1"/>
</dbReference>
<dbReference type="GO" id="GO:0016874">
    <property type="term" value="F:ligase activity"/>
    <property type="evidence" value="ECO:0007669"/>
    <property type="project" value="UniProtKB-KW"/>
</dbReference>
<name>A0ABX8B5X9_9BACT</name>
<dbReference type="PIRSF" id="PIRSF039102">
    <property type="entry name" value="Ddl/VanB"/>
    <property type="match status" value="1"/>
</dbReference>
<keyword evidence="10 14" id="KW-0573">Peptidoglycan synthesis</keyword>
<dbReference type="EMBL" id="CP072648">
    <property type="protein sequence ID" value="QUW02059.1"/>
    <property type="molecule type" value="Genomic_DNA"/>
</dbReference>
<dbReference type="HAMAP" id="MF_00047">
    <property type="entry name" value="Dala_Dala_lig"/>
    <property type="match status" value="1"/>
</dbReference>
<keyword evidence="7 15" id="KW-0067">ATP-binding</keyword>
<evidence type="ECO:0000256" key="1">
    <source>
        <dbReference type="ARBA" id="ARBA00001936"/>
    </source>
</evidence>
<evidence type="ECO:0000256" key="7">
    <source>
        <dbReference type="ARBA" id="ARBA00022840"/>
    </source>
</evidence>
<dbReference type="NCBIfam" id="NF002528">
    <property type="entry name" value="PRK01966.1-4"/>
    <property type="match status" value="1"/>
</dbReference>
<dbReference type="InterPro" id="IPR016185">
    <property type="entry name" value="PreATP-grasp_dom_sf"/>
</dbReference>
<reference evidence="18 19" key="1">
    <citation type="submission" date="2021-03" db="EMBL/GenBank/DDBJ databases">
        <title>Genomic and phenotypic characterization of Chloracidobacterium isolates provides evidence for multiple species.</title>
        <authorList>
            <person name="Saini M.K."/>
            <person name="Costas A.M.G."/>
            <person name="Tank M."/>
            <person name="Bryant D.A."/>
        </authorList>
    </citation>
    <scope>NUCLEOTIDE SEQUENCE [LARGE SCALE GENOMIC DNA]</scope>
    <source>
        <strain evidence="18 19">BV2-C</strain>
    </source>
</reference>
<comment type="similarity">
    <text evidence="3 14">Belongs to the D-alanine--D-alanine ligase family.</text>
</comment>
<feature type="region of interest" description="Disordered" evidence="16">
    <location>
        <begin position="363"/>
        <end position="394"/>
    </location>
</feature>
<evidence type="ECO:0000256" key="13">
    <source>
        <dbReference type="ARBA" id="ARBA00047614"/>
    </source>
</evidence>
<evidence type="ECO:0000256" key="14">
    <source>
        <dbReference type="HAMAP-Rule" id="MF_00047"/>
    </source>
</evidence>
<proteinExistence type="inferred from homology"/>
<keyword evidence="11" id="KW-0464">Manganese</keyword>
<dbReference type="PROSITE" id="PS00844">
    <property type="entry name" value="DALA_DALA_LIGASE_2"/>
    <property type="match status" value="1"/>
</dbReference>
<dbReference type="PROSITE" id="PS50975">
    <property type="entry name" value="ATP_GRASP"/>
    <property type="match status" value="1"/>
</dbReference>
<comment type="subcellular location">
    <subcellularLocation>
        <location evidence="14">Cytoplasm</location>
    </subcellularLocation>
</comment>
<dbReference type="SUPFAM" id="SSF56059">
    <property type="entry name" value="Glutathione synthetase ATP-binding domain-like"/>
    <property type="match status" value="1"/>
</dbReference>